<gene>
    <name evidence="1" type="ORF">U6A24_01455</name>
</gene>
<dbReference type="EMBL" id="JAYKLX010000001">
    <property type="protein sequence ID" value="MEB3344103.1"/>
    <property type="molecule type" value="Genomic_DNA"/>
</dbReference>
<accession>A0ABU5ZR22</accession>
<name>A0ABU5ZR22_9FLAO</name>
<comment type="caution">
    <text evidence="1">The sequence shown here is derived from an EMBL/GenBank/DDBJ whole genome shotgun (WGS) entry which is preliminary data.</text>
</comment>
<protein>
    <submittedName>
        <fullName evidence="1">Uncharacterized protein</fullName>
    </submittedName>
</protein>
<organism evidence="1 2">
    <name type="scientific">Aquimarina gracilis</name>
    <dbReference type="NCBI Taxonomy" id="874422"/>
    <lineage>
        <taxon>Bacteria</taxon>
        <taxon>Pseudomonadati</taxon>
        <taxon>Bacteroidota</taxon>
        <taxon>Flavobacteriia</taxon>
        <taxon>Flavobacteriales</taxon>
        <taxon>Flavobacteriaceae</taxon>
        <taxon>Aquimarina</taxon>
    </lineage>
</organism>
<dbReference type="RefSeq" id="WP_324178156.1">
    <property type="nucleotide sequence ID" value="NZ_JAYKLX010000001.1"/>
</dbReference>
<evidence type="ECO:0000313" key="2">
    <source>
        <dbReference type="Proteomes" id="UP001327027"/>
    </source>
</evidence>
<evidence type="ECO:0000313" key="1">
    <source>
        <dbReference type="EMBL" id="MEB3344103.1"/>
    </source>
</evidence>
<proteinExistence type="predicted"/>
<dbReference type="Proteomes" id="UP001327027">
    <property type="component" value="Unassembled WGS sequence"/>
</dbReference>
<sequence length="85" mass="9986">MGKIKLVTTFYLEENEIILELPLSKKDLLLTFSDKEKELKEYMKKEKLKLKKEEDLLRLVARYNALKNLNANPSQSLLSSMVRNN</sequence>
<reference evidence="1 2" key="1">
    <citation type="journal article" date="2013" name="Int. J. Syst. Evol. Microbiol.">
        <title>Aquimarina gracilis sp. nov., isolated from the gut microflora of a mussel, Mytilus coruscus, and emended description of Aquimarina spongiae.</title>
        <authorList>
            <person name="Park S.C."/>
            <person name="Choe H.N."/>
            <person name="Baik K.S."/>
            <person name="Seong C.N."/>
        </authorList>
    </citation>
    <scope>NUCLEOTIDE SEQUENCE [LARGE SCALE GENOMIC DNA]</scope>
    <source>
        <strain evidence="1 2">PSC32</strain>
    </source>
</reference>
<keyword evidence="2" id="KW-1185">Reference proteome</keyword>